<name>A0ABP7CRF0_9MICC</name>
<dbReference type="PANTHER" id="PTHR30146">
    <property type="entry name" value="LACI-RELATED TRANSCRIPTIONAL REPRESSOR"/>
    <property type="match status" value="1"/>
</dbReference>
<dbReference type="SUPFAM" id="SSF53822">
    <property type="entry name" value="Periplasmic binding protein-like I"/>
    <property type="match status" value="1"/>
</dbReference>
<keyword evidence="7" id="KW-1185">Reference proteome</keyword>
<organism evidence="6 7">
    <name type="scientific">Arthrobacter ginkgonis</name>
    <dbReference type="NCBI Taxonomy" id="1630594"/>
    <lineage>
        <taxon>Bacteria</taxon>
        <taxon>Bacillati</taxon>
        <taxon>Actinomycetota</taxon>
        <taxon>Actinomycetes</taxon>
        <taxon>Micrococcales</taxon>
        <taxon>Micrococcaceae</taxon>
        <taxon>Arthrobacter</taxon>
    </lineage>
</organism>
<gene>
    <name evidence="6" type="ORF">GCM10023081_35230</name>
</gene>
<dbReference type="Proteomes" id="UP001500752">
    <property type="component" value="Unassembled WGS sequence"/>
</dbReference>
<dbReference type="CDD" id="cd06267">
    <property type="entry name" value="PBP1_LacI_sugar_binding-like"/>
    <property type="match status" value="1"/>
</dbReference>
<dbReference type="SMART" id="SM00354">
    <property type="entry name" value="HTH_LACI"/>
    <property type="match status" value="1"/>
</dbReference>
<dbReference type="Gene3D" id="3.40.50.2300">
    <property type="match status" value="2"/>
</dbReference>
<evidence type="ECO:0000256" key="4">
    <source>
        <dbReference type="ARBA" id="ARBA00023163"/>
    </source>
</evidence>
<accession>A0ABP7CRF0</accession>
<keyword evidence="1" id="KW-0678">Repressor</keyword>
<dbReference type="PANTHER" id="PTHR30146:SF148">
    <property type="entry name" value="HTH-TYPE TRANSCRIPTIONAL REPRESSOR PURR-RELATED"/>
    <property type="match status" value="1"/>
</dbReference>
<dbReference type="Gene3D" id="1.10.260.40">
    <property type="entry name" value="lambda repressor-like DNA-binding domains"/>
    <property type="match status" value="1"/>
</dbReference>
<dbReference type="GO" id="GO:0003677">
    <property type="term" value="F:DNA binding"/>
    <property type="evidence" value="ECO:0007669"/>
    <property type="project" value="UniProtKB-KW"/>
</dbReference>
<evidence type="ECO:0000259" key="5">
    <source>
        <dbReference type="PROSITE" id="PS50932"/>
    </source>
</evidence>
<keyword evidence="4" id="KW-0804">Transcription</keyword>
<reference evidence="7" key="1">
    <citation type="journal article" date="2019" name="Int. J. Syst. Evol. Microbiol.">
        <title>The Global Catalogue of Microorganisms (GCM) 10K type strain sequencing project: providing services to taxonomists for standard genome sequencing and annotation.</title>
        <authorList>
            <consortium name="The Broad Institute Genomics Platform"/>
            <consortium name="The Broad Institute Genome Sequencing Center for Infectious Disease"/>
            <person name="Wu L."/>
            <person name="Ma J."/>
        </authorList>
    </citation>
    <scope>NUCLEOTIDE SEQUENCE [LARGE SCALE GENOMIC DNA]</scope>
    <source>
        <strain evidence="7">JCM 30742</strain>
    </source>
</reference>
<dbReference type="Pfam" id="PF13377">
    <property type="entry name" value="Peripla_BP_3"/>
    <property type="match status" value="1"/>
</dbReference>
<evidence type="ECO:0000313" key="6">
    <source>
        <dbReference type="EMBL" id="GAA3694925.1"/>
    </source>
</evidence>
<evidence type="ECO:0000256" key="2">
    <source>
        <dbReference type="ARBA" id="ARBA00023015"/>
    </source>
</evidence>
<dbReference type="InterPro" id="IPR046335">
    <property type="entry name" value="LacI/GalR-like_sensor"/>
</dbReference>
<dbReference type="PROSITE" id="PS00356">
    <property type="entry name" value="HTH_LACI_1"/>
    <property type="match status" value="1"/>
</dbReference>
<keyword evidence="2" id="KW-0805">Transcription regulation</keyword>
<dbReference type="EMBL" id="BAABEO010000023">
    <property type="protein sequence ID" value="GAA3694925.1"/>
    <property type="molecule type" value="Genomic_DNA"/>
</dbReference>
<proteinExistence type="predicted"/>
<feature type="domain" description="HTH lacI-type" evidence="5">
    <location>
        <begin position="2"/>
        <end position="56"/>
    </location>
</feature>
<evidence type="ECO:0000256" key="3">
    <source>
        <dbReference type="ARBA" id="ARBA00023125"/>
    </source>
</evidence>
<sequence length="333" mass="34975">MVKLIDVARTAGVGAGTASRALSGNGSVDRETKERVIAVAKQLGYSPDVAARALRERRTRTIGLLLPDLANEFYTASVAVLQQELSDAGYQLVIASTGNDPSTERIALQTMIDQRVEGIVHVPVDADLVLPTTVPIVQLNRQSASRQAAAASDDLAGVDELTTAIVHAGHRDIAVIVGPTGFSTSRNRLLGALRAAERAGIPQSERPLDGARLRVRHAPLTVDGGAQAVAQLFPDLPSCLIALSSRLVMGALRECGDRGIHVPESLSLAGYGDPDWFSIWRPGITTFAPNLTEMGRQAARLLLAQLAGEETGPPALIPGKVQVRGSVTGLSAG</sequence>
<comment type="caution">
    <text evidence="6">The sequence shown here is derived from an EMBL/GenBank/DDBJ whole genome shotgun (WGS) entry which is preliminary data.</text>
</comment>
<evidence type="ECO:0000256" key="1">
    <source>
        <dbReference type="ARBA" id="ARBA00022491"/>
    </source>
</evidence>
<evidence type="ECO:0000313" key="7">
    <source>
        <dbReference type="Proteomes" id="UP001500752"/>
    </source>
</evidence>
<dbReference type="Pfam" id="PF00356">
    <property type="entry name" value="LacI"/>
    <property type="match status" value="1"/>
</dbReference>
<dbReference type="SUPFAM" id="SSF47413">
    <property type="entry name" value="lambda repressor-like DNA-binding domains"/>
    <property type="match status" value="1"/>
</dbReference>
<protein>
    <submittedName>
        <fullName evidence="6">LacI family DNA-binding transcriptional regulator</fullName>
    </submittedName>
</protein>
<keyword evidence="3 6" id="KW-0238">DNA-binding</keyword>
<dbReference type="CDD" id="cd01392">
    <property type="entry name" value="HTH_LacI"/>
    <property type="match status" value="1"/>
</dbReference>
<dbReference type="RefSeq" id="WP_345152835.1">
    <property type="nucleotide sequence ID" value="NZ_BAABEO010000023.1"/>
</dbReference>
<dbReference type="PROSITE" id="PS50932">
    <property type="entry name" value="HTH_LACI_2"/>
    <property type="match status" value="1"/>
</dbReference>
<dbReference type="InterPro" id="IPR028082">
    <property type="entry name" value="Peripla_BP_I"/>
</dbReference>
<dbReference type="InterPro" id="IPR000843">
    <property type="entry name" value="HTH_LacI"/>
</dbReference>
<dbReference type="InterPro" id="IPR010982">
    <property type="entry name" value="Lambda_DNA-bd_dom_sf"/>
</dbReference>